<dbReference type="STRING" id="4081.K4C080"/>
<proteinExistence type="predicted"/>
<reference evidence="1" key="1">
    <citation type="journal article" date="2012" name="Nature">
        <title>The tomato genome sequence provides insights into fleshy fruit evolution.</title>
        <authorList>
            <consortium name="Tomato Genome Consortium"/>
        </authorList>
    </citation>
    <scope>NUCLEOTIDE SEQUENCE [LARGE SCALE GENOMIC DNA]</scope>
    <source>
        <strain evidence="1">cv. Heinz 1706</strain>
    </source>
</reference>
<sequence>MRYQCQIYRADRKPVDEYLEKKVEVSYSEQLDKASKILQKDYGVAMNAREMSLFSWNLANLEYENASLLSYIS</sequence>
<dbReference type="AlphaFoldDB" id="K4C080"/>
<organism evidence="1">
    <name type="scientific">Solanum lycopersicum</name>
    <name type="common">Tomato</name>
    <name type="synonym">Lycopersicon esculentum</name>
    <dbReference type="NCBI Taxonomy" id="4081"/>
    <lineage>
        <taxon>Eukaryota</taxon>
        <taxon>Viridiplantae</taxon>
        <taxon>Streptophyta</taxon>
        <taxon>Embryophyta</taxon>
        <taxon>Tracheophyta</taxon>
        <taxon>Spermatophyta</taxon>
        <taxon>Magnoliopsida</taxon>
        <taxon>eudicotyledons</taxon>
        <taxon>Gunneridae</taxon>
        <taxon>Pentapetalae</taxon>
        <taxon>asterids</taxon>
        <taxon>lamiids</taxon>
        <taxon>Solanales</taxon>
        <taxon>Solanaceae</taxon>
        <taxon>Solanoideae</taxon>
        <taxon>Solaneae</taxon>
        <taxon>Solanum</taxon>
        <taxon>Solanum subgen. Lycopersicon</taxon>
    </lineage>
</organism>
<dbReference type="Proteomes" id="UP000004994">
    <property type="component" value="Chromosome 5"/>
</dbReference>
<evidence type="ECO:0000313" key="1">
    <source>
        <dbReference type="EnsemblPlants" id="Solyc05g040000.1.1"/>
    </source>
</evidence>
<dbReference type="EnsemblPlants" id="Solyc05g040000.1.1">
    <property type="protein sequence ID" value="Solyc05g040000.1.1"/>
    <property type="gene ID" value="Solyc05g040000.1"/>
</dbReference>
<name>K4C080_SOLLC</name>
<dbReference type="PaxDb" id="4081-Solyc05g040000.1.1"/>
<dbReference type="eggNOG" id="KOG0029">
    <property type="taxonomic scope" value="Eukaryota"/>
</dbReference>
<accession>K4C080</accession>
<protein>
    <submittedName>
        <fullName evidence="1">Uncharacterized protein</fullName>
    </submittedName>
</protein>
<dbReference type="PhylomeDB" id="K4C080"/>
<dbReference type="Gramene" id="Solyc05g040000.1.1">
    <property type="protein sequence ID" value="Solyc05g040000.1.1"/>
    <property type="gene ID" value="Solyc05g040000.1"/>
</dbReference>
<reference evidence="1" key="2">
    <citation type="submission" date="2015-06" db="UniProtKB">
        <authorList>
            <consortium name="EnsemblPlants"/>
        </authorList>
    </citation>
    <scope>IDENTIFICATION</scope>
    <source>
        <strain evidence="1">cv. Heinz 1706</strain>
    </source>
</reference>
<evidence type="ECO:0000313" key="2">
    <source>
        <dbReference type="Proteomes" id="UP000004994"/>
    </source>
</evidence>
<dbReference type="HOGENOM" id="CLU_2709596_0_0_1"/>
<keyword evidence="2" id="KW-1185">Reference proteome</keyword>
<dbReference type="InParanoid" id="K4C080"/>